<keyword evidence="1" id="KW-0812">Transmembrane</keyword>
<accession>A0A0P6YM46</accession>
<dbReference type="OrthoDB" id="3460610at2"/>
<dbReference type="RefSeq" id="WP_054533038.1">
    <property type="nucleotide sequence ID" value="NZ_LGKP01000007.1"/>
</dbReference>
<comment type="caution">
    <text evidence="2">The sequence shown here is derived from an EMBL/GenBank/DDBJ whole genome shotgun (WGS) entry which is preliminary data.</text>
</comment>
<evidence type="ECO:0000256" key="1">
    <source>
        <dbReference type="SAM" id="Phobius"/>
    </source>
</evidence>
<name>A0A0P6YM46_9CHLR</name>
<dbReference type="Proteomes" id="UP000050277">
    <property type="component" value="Unassembled WGS sequence"/>
</dbReference>
<proteinExistence type="predicted"/>
<gene>
    <name evidence="2" type="ORF">SE18_03525</name>
</gene>
<dbReference type="PATRIC" id="fig|70996.4.peg.1198"/>
<sequence>MQLPISQSPAQQQTQPSWFRTLLRHRGVQLTFILWIVGHGLIVLLAKGVLPFDRPAFAGAPFIMQMFVPSIMLLEVFVLMGLTVMLTRKRIIPDLAARAPERSQALRETLGLIAYALFGQALGWILGPLLGFKPFSFHLAGTLVGGHSDLAVAEVWSWAIYNFGFYAVGPYLWFRRRYSAVQLNLVSSNRRNDLLVIAVIGISEILFELTTLSTSLNRLSFSQLALGLPLSFVIYGIGTVLPTMVLIYSILVPRFLKLTNSAITTVLLGGLCYALVHMAEAWTNFSTLTNALISIIFMLINYFGAGMIKTVLTLRTGNAWVHAWGYHAIAPHVIIDTPHIINIFGIR</sequence>
<feature type="transmembrane region" description="Helical" evidence="1">
    <location>
        <begin position="258"/>
        <end position="279"/>
    </location>
</feature>
<feature type="transmembrane region" description="Helical" evidence="1">
    <location>
        <begin position="155"/>
        <end position="174"/>
    </location>
</feature>
<feature type="transmembrane region" description="Helical" evidence="1">
    <location>
        <begin position="112"/>
        <end position="135"/>
    </location>
</feature>
<evidence type="ECO:0000313" key="2">
    <source>
        <dbReference type="EMBL" id="KPL91224.1"/>
    </source>
</evidence>
<organism evidence="2 3">
    <name type="scientific">Herpetosiphon geysericola</name>
    <dbReference type="NCBI Taxonomy" id="70996"/>
    <lineage>
        <taxon>Bacteria</taxon>
        <taxon>Bacillati</taxon>
        <taxon>Chloroflexota</taxon>
        <taxon>Chloroflexia</taxon>
        <taxon>Herpetosiphonales</taxon>
        <taxon>Herpetosiphonaceae</taxon>
        <taxon>Herpetosiphon</taxon>
    </lineage>
</organism>
<evidence type="ECO:0000313" key="3">
    <source>
        <dbReference type="Proteomes" id="UP000050277"/>
    </source>
</evidence>
<feature type="transmembrane region" description="Helical" evidence="1">
    <location>
        <begin position="194"/>
        <end position="212"/>
    </location>
</feature>
<keyword evidence="1" id="KW-0472">Membrane</keyword>
<feature type="transmembrane region" description="Helical" evidence="1">
    <location>
        <begin position="232"/>
        <end position="251"/>
    </location>
</feature>
<feature type="transmembrane region" description="Helical" evidence="1">
    <location>
        <begin position="30"/>
        <end position="50"/>
    </location>
</feature>
<reference evidence="2 3" key="1">
    <citation type="submission" date="2015-07" db="EMBL/GenBank/DDBJ databases">
        <title>Whole genome sequence of Herpetosiphon geysericola DSM 7119.</title>
        <authorList>
            <person name="Hemp J."/>
            <person name="Ward L.M."/>
            <person name="Pace L.A."/>
            <person name="Fischer W.W."/>
        </authorList>
    </citation>
    <scope>NUCLEOTIDE SEQUENCE [LARGE SCALE GENOMIC DNA]</scope>
    <source>
        <strain evidence="2 3">DSM 7119</strain>
    </source>
</reference>
<keyword evidence="1" id="KW-1133">Transmembrane helix</keyword>
<feature type="transmembrane region" description="Helical" evidence="1">
    <location>
        <begin position="62"/>
        <end position="86"/>
    </location>
</feature>
<dbReference type="AlphaFoldDB" id="A0A0P6YM46"/>
<dbReference type="EMBL" id="LGKP01000007">
    <property type="protein sequence ID" value="KPL91224.1"/>
    <property type="molecule type" value="Genomic_DNA"/>
</dbReference>
<protein>
    <submittedName>
        <fullName evidence="2">Uncharacterized protein</fullName>
    </submittedName>
</protein>
<keyword evidence="3" id="KW-1185">Reference proteome</keyword>
<feature type="transmembrane region" description="Helical" evidence="1">
    <location>
        <begin position="285"/>
        <end position="305"/>
    </location>
</feature>